<evidence type="ECO:0000256" key="2">
    <source>
        <dbReference type="ARBA" id="ARBA00022448"/>
    </source>
</evidence>
<accession>A0A2X4ZE08</accession>
<dbReference type="AlphaFoldDB" id="A0A2X4ZE08"/>
<dbReference type="SUPFAM" id="SSF53850">
    <property type="entry name" value="Periplasmic binding protein-like II"/>
    <property type="match status" value="1"/>
</dbReference>
<dbReference type="PANTHER" id="PTHR30061">
    <property type="entry name" value="MALTOSE-BINDING PERIPLASMIC PROTEIN"/>
    <property type="match status" value="1"/>
</dbReference>
<dbReference type="Proteomes" id="UP000249134">
    <property type="component" value="Chromosome 1"/>
</dbReference>
<dbReference type="Pfam" id="PF01547">
    <property type="entry name" value="SBP_bac_1"/>
    <property type="match status" value="1"/>
</dbReference>
<keyword evidence="3" id="KW-0732">Signal</keyword>
<organism evidence="4 5">
    <name type="scientific">Lederbergia lenta</name>
    <name type="common">Bacillus lentus</name>
    <dbReference type="NCBI Taxonomy" id="1467"/>
    <lineage>
        <taxon>Bacteria</taxon>
        <taxon>Bacillati</taxon>
        <taxon>Bacillota</taxon>
        <taxon>Bacilli</taxon>
        <taxon>Bacillales</taxon>
        <taxon>Bacillaceae</taxon>
        <taxon>Lederbergia</taxon>
    </lineage>
</organism>
<dbReference type="PANTHER" id="PTHR30061:SF50">
    <property type="entry name" value="MALTOSE_MALTODEXTRIN-BINDING PERIPLASMIC PROTEIN"/>
    <property type="match status" value="1"/>
</dbReference>
<dbReference type="CDD" id="cd13585">
    <property type="entry name" value="PBP2_TMBP_like"/>
    <property type="match status" value="1"/>
</dbReference>
<dbReference type="InterPro" id="IPR006059">
    <property type="entry name" value="SBP"/>
</dbReference>
<dbReference type="GO" id="GO:0055052">
    <property type="term" value="C:ATP-binding cassette (ABC) transporter complex, substrate-binding subunit-containing"/>
    <property type="evidence" value="ECO:0007669"/>
    <property type="project" value="TreeGrafter"/>
</dbReference>
<dbReference type="GO" id="GO:1901982">
    <property type="term" value="F:maltose binding"/>
    <property type="evidence" value="ECO:0007669"/>
    <property type="project" value="TreeGrafter"/>
</dbReference>
<sequence length="416" mass="46644">MKKNIFLSLMIFLIAGILIACGGNEKASKDGNTIDVALWDENVKPIVNESIKRFNEKHPDVKVNVTYTPFKDYWTKLRTGLNGGSGPDIFWMNGPNFYDYVDNGLINDVEDALVKGDISKDDITPAILDLYSKDDKLYGLPFFSDMVALYYNKAIFDEKNIPYPDDTWDWSKIEEVGKELTDKSKGIYGFGSAFSDQQGFYNYIPQNGGFIMSEDKTESGYDTPEAIEALEWQYKMMKEGISPTAQEQVETELIQSFSSGKIAVWPALSVRAGQLFETLGEDLGVTVLPTGKQRATTVHGISWAVNAKKQDDEVIQDLALELSGKDAQKQLAEAGFGIPTFLDQQDIWTESIEELDLAPLIESMKNDGVPYPVSKNTSEWQKVQNDEIQKAFFGEQTVEEAVKKIATEMNEILTKK</sequence>
<name>A0A2X4ZE08_LEDLE</name>
<proteinExistence type="inferred from homology"/>
<dbReference type="GO" id="GO:0015768">
    <property type="term" value="P:maltose transport"/>
    <property type="evidence" value="ECO:0007669"/>
    <property type="project" value="TreeGrafter"/>
</dbReference>
<protein>
    <submittedName>
        <fullName evidence="4">Sugar ABC transporter substrate-binding protein</fullName>
    </submittedName>
</protein>
<comment type="similarity">
    <text evidence="1">Belongs to the bacterial solute-binding protein 1 family.</text>
</comment>
<evidence type="ECO:0000313" key="5">
    <source>
        <dbReference type="Proteomes" id="UP000249134"/>
    </source>
</evidence>
<dbReference type="GO" id="GO:0042956">
    <property type="term" value="P:maltodextrin transmembrane transport"/>
    <property type="evidence" value="ECO:0007669"/>
    <property type="project" value="TreeGrafter"/>
</dbReference>
<dbReference type="RefSeq" id="WP_066144537.1">
    <property type="nucleotide sequence ID" value="NZ_CBCSGM010000004.1"/>
</dbReference>
<dbReference type="PROSITE" id="PS51257">
    <property type="entry name" value="PROKAR_LIPOPROTEIN"/>
    <property type="match status" value="1"/>
</dbReference>
<gene>
    <name evidence="4" type="primary">cycB_4</name>
    <name evidence="4" type="ORF">NCTC4824_03788</name>
</gene>
<keyword evidence="5" id="KW-1185">Reference proteome</keyword>
<keyword evidence="2" id="KW-0813">Transport</keyword>
<evidence type="ECO:0000313" key="4">
    <source>
        <dbReference type="EMBL" id="SQI62805.1"/>
    </source>
</evidence>
<evidence type="ECO:0000256" key="1">
    <source>
        <dbReference type="ARBA" id="ARBA00008520"/>
    </source>
</evidence>
<evidence type="ECO:0000256" key="3">
    <source>
        <dbReference type="ARBA" id="ARBA00022729"/>
    </source>
</evidence>
<dbReference type="STRING" id="1348624.GCA_001591545_03145"/>
<dbReference type="KEGG" id="blen:NCTC4824_03788"/>
<reference evidence="4 5" key="1">
    <citation type="submission" date="2018-06" db="EMBL/GenBank/DDBJ databases">
        <authorList>
            <consortium name="Pathogen Informatics"/>
            <person name="Doyle S."/>
        </authorList>
    </citation>
    <scope>NUCLEOTIDE SEQUENCE [LARGE SCALE GENOMIC DNA]</scope>
    <source>
        <strain evidence="4 5">NCTC4824</strain>
    </source>
</reference>
<dbReference type="EMBL" id="LS483476">
    <property type="protein sequence ID" value="SQI62805.1"/>
    <property type="molecule type" value="Genomic_DNA"/>
</dbReference>
<dbReference type="Gene3D" id="3.40.190.10">
    <property type="entry name" value="Periplasmic binding protein-like II"/>
    <property type="match status" value="1"/>
</dbReference>